<keyword evidence="5" id="KW-0812">Transmembrane</keyword>
<dbReference type="Proteomes" id="UP001303046">
    <property type="component" value="Unassembled WGS sequence"/>
</dbReference>
<name>A0ABR1C9K6_NECAM</name>
<keyword evidence="5" id="KW-0472">Membrane</keyword>
<evidence type="ECO:0000256" key="5">
    <source>
        <dbReference type="SAM" id="Phobius"/>
    </source>
</evidence>
<keyword evidence="4" id="KW-0904">Protein phosphatase</keyword>
<feature type="transmembrane region" description="Helical" evidence="5">
    <location>
        <begin position="12"/>
        <end position="32"/>
    </location>
</feature>
<evidence type="ECO:0000313" key="7">
    <source>
        <dbReference type="EMBL" id="KAK6735178.1"/>
    </source>
</evidence>
<comment type="caution">
    <text evidence="7">The sequence shown here is derived from an EMBL/GenBank/DDBJ whole genome shotgun (WGS) entry which is preliminary data.</text>
</comment>
<dbReference type="InterPro" id="IPR000242">
    <property type="entry name" value="PTP_cat"/>
</dbReference>
<keyword evidence="5" id="KW-1133">Transmembrane helix</keyword>
<feature type="domain" description="Tyrosine-protein phosphatase" evidence="6">
    <location>
        <begin position="143"/>
        <end position="316"/>
    </location>
</feature>
<dbReference type="EC" id="3.1.3.48" evidence="2"/>
<keyword evidence="3" id="KW-0378">Hydrolase</keyword>
<evidence type="ECO:0000259" key="6">
    <source>
        <dbReference type="PROSITE" id="PS50055"/>
    </source>
</evidence>
<organism evidence="7 8">
    <name type="scientific">Necator americanus</name>
    <name type="common">Human hookworm</name>
    <dbReference type="NCBI Taxonomy" id="51031"/>
    <lineage>
        <taxon>Eukaryota</taxon>
        <taxon>Metazoa</taxon>
        <taxon>Ecdysozoa</taxon>
        <taxon>Nematoda</taxon>
        <taxon>Chromadorea</taxon>
        <taxon>Rhabditida</taxon>
        <taxon>Rhabditina</taxon>
        <taxon>Rhabditomorpha</taxon>
        <taxon>Strongyloidea</taxon>
        <taxon>Ancylostomatidae</taxon>
        <taxon>Bunostominae</taxon>
        <taxon>Necator</taxon>
    </lineage>
</organism>
<dbReference type="PANTHER" id="PTHR19134:SF562">
    <property type="entry name" value="PROTEIN-TYROSINE-PHOSPHATASE"/>
    <property type="match status" value="1"/>
</dbReference>
<dbReference type="InterPro" id="IPR029021">
    <property type="entry name" value="Prot-tyrosine_phosphatase-like"/>
</dbReference>
<accession>A0ABR1C9K6</accession>
<dbReference type="PROSITE" id="PS50055">
    <property type="entry name" value="TYR_PHOSPHATASE_PTP"/>
    <property type="match status" value="1"/>
</dbReference>
<dbReference type="Gene3D" id="3.90.190.10">
    <property type="entry name" value="Protein tyrosine phosphatase superfamily"/>
    <property type="match status" value="1"/>
</dbReference>
<comment type="similarity">
    <text evidence="1">Belongs to the protein-tyrosine phosphatase family.</text>
</comment>
<gene>
    <name evidence="7" type="primary">Necator_chrII.g6185</name>
    <name evidence="7" type="ORF">RB195_018392</name>
</gene>
<protein>
    <recommendedName>
        <fullName evidence="2">protein-tyrosine-phosphatase</fullName>
        <ecNumber evidence="2">3.1.3.48</ecNumber>
    </recommendedName>
</protein>
<dbReference type="Pfam" id="PF00102">
    <property type="entry name" value="Y_phosphatase"/>
    <property type="match status" value="1"/>
</dbReference>
<dbReference type="SUPFAM" id="SSF52799">
    <property type="entry name" value="(Phosphotyrosine protein) phosphatases II"/>
    <property type="match status" value="1"/>
</dbReference>
<reference evidence="7 8" key="1">
    <citation type="submission" date="2023-08" db="EMBL/GenBank/DDBJ databases">
        <title>A Necator americanus chromosomal reference genome.</title>
        <authorList>
            <person name="Ilik V."/>
            <person name="Petrzelkova K.J."/>
            <person name="Pardy F."/>
            <person name="Fuh T."/>
            <person name="Niatou-Singa F.S."/>
            <person name="Gouil Q."/>
            <person name="Baker L."/>
            <person name="Ritchie M.E."/>
            <person name="Jex A.R."/>
            <person name="Gazzola D."/>
            <person name="Li H."/>
            <person name="Toshio Fujiwara R."/>
            <person name="Zhan B."/>
            <person name="Aroian R.V."/>
            <person name="Pafco B."/>
            <person name="Schwarz E.M."/>
        </authorList>
    </citation>
    <scope>NUCLEOTIDE SEQUENCE [LARGE SCALE GENOMIC DNA]</scope>
    <source>
        <strain evidence="7 8">Aroian</strain>
        <tissue evidence="7">Whole animal</tissue>
    </source>
</reference>
<evidence type="ECO:0000256" key="1">
    <source>
        <dbReference type="ARBA" id="ARBA00009580"/>
    </source>
</evidence>
<sequence length="332" mass="37401">MTTSAPFQTGEIITFYMLGFTILMTASIVVYYKFLSPYVSGRAVSNLVCKGGRGRKLAKCEELVKLIGMDSFATKEGSVAMLPPNRVSTRSTRKSKSKVPTPKKLIESFTARIASRKLGDGVLEAHKEFVKESPTFFAYWKKENMPKNLKQDVVLLYDWSRVVLNESPDYYHASYVDGCSKPQLLQMSPRTNSQSSRPQITNIQLLKMKTNSCQYIMAQAPFNDDTQADYFRMLSQTSPDAVIFMDAHNSEDAKYILPTDGTYGGVSVKVEDMNQCDGYTVRLLAIGKSKVKVYCINGWSVEKEPPKDLVRIHEKITLVKSLQMTDNKQIAR</sequence>
<dbReference type="EMBL" id="JAVFWL010000002">
    <property type="protein sequence ID" value="KAK6735178.1"/>
    <property type="molecule type" value="Genomic_DNA"/>
</dbReference>
<evidence type="ECO:0000256" key="3">
    <source>
        <dbReference type="ARBA" id="ARBA00022801"/>
    </source>
</evidence>
<dbReference type="PANTHER" id="PTHR19134">
    <property type="entry name" value="RECEPTOR-TYPE TYROSINE-PROTEIN PHOSPHATASE"/>
    <property type="match status" value="1"/>
</dbReference>
<evidence type="ECO:0000256" key="2">
    <source>
        <dbReference type="ARBA" id="ARBA00013064"/>
    </source>
</evidence>
<evidence type="ECO:0000256" key="4">
    <source>
        <dbReference type="ARBA" id="ARBA00022912"/>
    </source>
</evidence>
<dbReference type="InterPro" id="IPR050348">
    <property type="entry name" value="Protein-Tyr_Phosphatase"/>
</dbReference>
<evidence type="ECO:0000313" key="8">
    <source>
        <dbReference type="Proteomes" id="UP001303046"/>
    </source>
</evidence>
<keyword evidence="8" id="KW-1185">Reference proteome</keyword>
<proteinExistence type="inferred from homology"/>